<evidence type="ECO:0000256" key="1">
    <source>
        <dbReference type="SAM" id="MobiDB-lite"/>
    </source>
</evidence>
<geneLocation type="plasmid" evidence="3">
    <name>prbl16</name>
</geneLocation>
<evidence type="ECO:0008006" key="4">
    <source>
        <dbReference type="Google" id="ProtNLM"/>
    </source>
</evidence>
<organism evidence="2 3">
    <name type="scientific">Pseudomonas citronellolis</name>
    <dbReference type="NCBI Taxonomy" id="53408"/>
    <lineage>
        <taxon>Bacteria</taxon>
        <taxon>Pseudomonadati</taxon>
        <taxon>Pseudomonadota</taxon>
        <taxon>Gammaproteobacteria</taxon>
        <taxon>Pseudomonadales</taxon>
        <taxon>Pseudomonadaceae</taxon>
        <taxon>Pseudomonas</taxon>
    </lineage>
</organism>
<feature type="compositionally biased region" description="Low complexity" evidence="1">
    <location>
        <begin position="135"/>
        <end position="164"/>
    </location>
</feature>
<dbReference type="InterPro" id="IPR022273">
    <property type="entry name" value="PRTRC_protein-E"/>
</dbReference>
<sequence length="164" mass="16913">MNTFFTAISQALTDSNKRINIDVSGLEGGRVKVVLSANIGPTPAKASEAEIKLRAAIAKPMMLSGTPEEVETALFERVRSHAEVVNHGMSALDEIRKLSEAAVQASKPAPSAPTAAKGNSAAAEDDSDDSDLESGSEPATKPSASPAPSQAAAPAPFANLAERF</sequence>
<dbReference type="AlphaFoldDB" id="A0A1A9KN83"/>
<evidence type="ECO:0000313" key="3">
    <source>
        <dbReference type="Proteomes" id="UP000077748"/>
    </source>
</evidence>
<gene>
    <name evidence="2" type="ORF">A9C11_33540</name>
</gene>
<feature type="region of interest" description="Disordered" evidence="1">
    <location>
        <begin position="101"/>
        <end position="164"/>
    </location>
</feature>
<proteinExistence type="predicted"/>
<dbReference type="Proteomes" id="UP000077748">
    <property type="component" value="Plasmid pRBL16"/>
</dbReference>
<protein>
    <recommendedName>
        <fullName evidence="4">PRTRC system protein E</fullName>
    </recommendedName>
</protein>
<feature type="compositionally biased region" description="Acidic residues" evidence="1">
    <location>
        <begin position="123"/>
        <end position="134"/>
    </location>
</feature>
<dbReference type="RefSeq" id="WP_010792615.1">
    <property type="nucleotide sequence ID" value="NZ_CP015879.1"/>
</dbReference>
<keyword evidence="2" id="KW-0614">Plasmid</keyword>
<accession>A0A1A9KN83</accession>
<name>A0A1A9KN83_9PSED</name>
<dbReference type="EMBL" id="CP015879">
    <property type="protein sequence ID" value="ANI18978.1"/>
    <property type="molecule type" value="Genomic_DNA"/>
</dbReference>
<dbReference type="NCBIfam" id="TIGR03741">
    <property type="entry name" value="PRTRC_E"/>
    <property type="match status" value="1"/>
</dbReference>
<evidence type="ECO:0000313" key="2">
    <source>
        <dbReference type="EMBL" id="ANI18978.1"/>
    </source>
</evidence>
<feature type="compositionally biased region" description="Low complexity" evidence="1">
    <location>
        <begin position="105"/>
        <end position="122"/>
    </location>
</feature>
<reference evidence="2 3" key="1">
    <citation type="submission" date="2016-05" db="EMBL/GenBank/DDBJ databases">
        <title>Genome Sequence of Pseudomonas citronellolis Strain SJTE-3, an Estrogens and Persistent Organic Pollutants degradation strain.</title>
        <authorList>
            <person name="Liang R."/>
        </authorList>
    </citation>
    <scope>NUCLEOTIDE SEQUENCE [LARGE SCALE GENOMIC DNA]</scope>
    <source>
        <strain evidence="2 3">SJTE-3</strain>
        <plasmid evidence="3">Plasmid prbl16</plasmid>
    </source>
</reference>